<feature type="domain" description="UspA" evidence="2">
    <location>
        <begin position="1"/>
        <end position="146"/>
    </location>
</feature>
<dbReference type="PIRSF" id="PIRSF006276">
    <property type="entry name" value="UspA"/>
    <property type="match status" value="1"/>
</dbReference>
<dbReference type="InterPro" id="IPR006016">
    <property type="entry name" value="UspA"/>
</dbReference>
<protein>
    <submittedName>
        <fullName evidence="3">Universal stress protein</fullName>
    </submittedName>
</protein>
<dbReference type="EMBL" id="JASZYV010000004">
    <property type="protein sequence ID" value="MDM0046783.1"/>
    <property type="molecule type" value="Genomic_DNA"/>
</dbReference>
<dbReference type="InterPro" id="IPR006015">
    <property type="entry name" value="Universal_stress_UspA"/>
</dbReference>
<dbReference type="PANTHER" id="PTHR46268:SF15">
    <property type="entry name" value="UNIVERSAL STRESS PROTEIN HP_0031"/>
    <property type="match status" value="1"/>
</dbReference>
<dbReference type="Proteomes" id="UP001174908">
    <property type="component" value="Unassembled WGS sequence"/>
</dbReference>
<dbReference type="PANTHER" id="PTHR46268">
    <property type="entry name" value="STRESS RESPONSE PROTEIN NHAX"/>
    <property type="match status" value="1"/>
</dbReference>
<reference evidence="3" key="1">
    <citation type="submission" date="2023-06" db="EMBL/GenBank/DDBJ databases">
        <authorList>
            <person name="Jiang Y."/>
            <person name="Liu Q."/>
        </authorList>
    </citation>
    <scope>NUCLEOTIDE SEQUENCE</scope>
    <source>
        <strain evidence="3">CGMCC 1.12089</strain>
    </source>
</reference>
<gene>
    <name evidence="3" type="ORF">QTH91_19990</name>
</gene>
<dbReference type="SUPFAM" id="SSF52402">
    <property type="entry name" value="Adenine nucleotide alpha hydrolases-like"/>
    <property type="match status" value="1"/>
</dbReference>
<dbReference type="Pfam" id="PF00582">
    <property type="entry name" value="Usp"/>
    <property type="match status" value="1"/>
</dbReference>
<accession>A0ABT7NFQ4</accession>
<dbReference type="Gene3D" id="3.40.50.620">
    <property type="entry name" value="HUPs"/>
    <property type="match status" value="1"/>
</dbReference>
<dbReference type="RefSeq" id="WP_286661960.1">
    <property type="nucleotide sequence ID" value="NZ_JASZYV010000004.1"/>
</dbReference>
<proteinExistence type="inferred from homology"/>
<evidence type="ECO:0000313" key="3">
    <source>
        <dbReference type="EMBL" id="MDM0046783.1"/>
    </source>
</evidence>
<dbReference type="PRINTS" id="PR01438">
    <property type="entry name" value="UNVRSLSTRESS"/>
</dbReference>
<name>A0ABT7NFQ4_9BURK</name>
<evidence type="ECO:0000259" key="2">
    <source>
        <dbReference type="Pfam" id="PF00582"/>
    </source>
</evidence>
<evidence type="ECO:0000256" key="1">
    <source>
        <dbReference type="ARBA" id="ARBA00008791"/>
    </source>
</evidence>
<evidence type="ECO:0000313" key="4">
    <source>
        <dbReference type="Proteomes" id="UP001174908"/>
    </source>
</evidence>
<keyword evidence="4" id="KW-1185">Reference proteome</keyword>
<organism evidence="3 4">
    <name type="scientific">Variovorax dokdonensis</name>
    <dbReference type="NCBI Taxonomy" id="344883"/>
    <lineage>
        <taxon>Bacteria</taxon>
        <taxon>Pseudomonadati</taxon>
        <taxon>Pseudomonadota</taxon>
        <taxon>Betaproteobacteria</taxon>
        <taxon>Burkholderiales</taxon>
        <taxon>Comamonadaceae</taxon>
        <taxon>Variovorax</taxon>
    </lineage>
</organism>
<dbReference type="CDD" id="cd00293">
    <property type="entry name" value="USP-like"/>
    <property type="match status" value="1"/>
</dbReference>
<dbReference type="InterPro" id="IPR014729">
    <property type="entry name" value="Rossmann-like_a/b/a_fold"/>
</dbReference>
<comment type="caution">
    <text evidence="3">The sequence shown here is derived from an EMBL/GenBank/DDBJ whole genome shotgun (WGS) entry which is preliminary data.</text>
</comment>
<comment type="similarity">
    <text evidence="1">Belongs to the universal stress protein A family.</text>
</comment>
<sequence>MYQRILVPIDGSDTSAIGLQEAIRLAKLTGGKLRVMHAIDDLSFALAMDAYAGMPGQWMDELRQEAHKLLAQAVGTAAEAGVPAESVLRERFDGKIVDAVVAEATSWPADLIVLGTHGRRGLSRLMMGSDAESILRMAPVPVLLVRPPAEAAPQEKPAGVKHVSLVTGALKIE</sequence>